<keyword evidence="3" id="KW-1185">Reference proteome</keyword>
<feature type="signal peptide" evidence="1">
    <location>
        <begin position="1"/>
        <end position="18"/>
    </location>
</feature>
<accession>A0ABS6QN76</accession>
<evidence type="ECO:0008006" key="4">
    <source>
        <dbReference type="Google" id="ProtNLM"/>
    </source>
</evidence>
<reference evidence="2" key="1">
    <citation type="submission" date="2021-06" db="EMBL/GenBank/DDBJ databases">
        <title>Updating the genus Pseudomonas: Description of 43 new species and partition of the Pseudomonas putida group.</title>
        <authorList>
            <person name="Girard L."/>
            <person name="Lood C."/>
            <person name="Vandamme P."/>
            <person name="Rokni-Zadeh H."/>
            <person name="Van Noort V."/>
            <person name="Hofte M."/>
            <person name="Lavigne R."/>
            <person name="De Mot R."/>
        </authorList>
    </citation>
    <scope>NUCLEOTIDE SEQUENCE</scope>
    <source>
        <strain evidence="2">SWRI74</strain>
    </source>
</reference>
<comment type="caution">
    <text evidence="2">The sequence shown here is derived from an EMBL/GenBank/DDBJ whole genome shotgun (WGS) entry which is preliminary data.</text>
</comment>
<gene>
    <name evidence="2" type="ORF">KVG88_08680</name>
</gene>
<sequence>MGYFLFWTISTAPLFAGAASMDIQARFSPDPANPLVNKFINTTPSSGYCADYPLTCDWDKLFSLTTPLTFSSSYPIPARHTDPRQGAMFKVPADWKTFTVTKVSGGGSSNETAEMKVRVAGFGTRYRLSDTPSNLVGREDSTHSILWSGQPWYQAPSPCRASGTSTYNEREYNTFWLTSVVGTCAKTAAYAIPGFEYLRFDMGYELETPEPLKMSQGIYTGSVTYQVGPHGDFDMGDNMLPNDNSLTLNFTLDVQHTLKIEIPPGGNRIELEPQGGWQAWLNQGRKPTRLYRDQTFNVSASSRFKMQLECQYLAGNTCGFRDTESAHLVPLNTSVSLPYGLTDAAGQAVQRRPLHLDGSGTELFQPGFYLDRKPGTLHFEIAREHVESMLSDGVTKTYSGDVTVIWDSEV</sequence>
<keyword evidence="1" id="KW-0732">Signal</keyword>
<organism evidence="2 3">
    <name type="scientific">Pseudomonas azerbaijanoccidentalis</name>
    <dbReference type="NCBI Taxonomy" id="2842347"/>
    <lineage>
        <taxon>Bacteria</taxon>
        <taxon>Pseudomonadati</taxon>
        <taxon>Pseudomonadota</taxon>
        <taxon>Gammaproteobacteria</taxon>
        <taxon>Pseudomonadales</taxon>
        <taxon>Pseudomonadaceae</taxon>
        <taxon>Pseudomonas</taxon>
    </lineage>
</organism>
<protein>
    <recommendedName>
        <fullName evidence="4">Fimbrial protein</fullName>
    </recommendedName>
</protein>
<dbReference type="RefSeq" id="WP_217871318.1">
    <property type="nucleotide sequence ID" value="NZ_JAHSTU010000002.1"/>
</dbReference>
<name>A0ABS6QN76_9PSED</name>
<dbReference type="Proteomes" id="UP001049200">
    <property type="component" value="Unassembled WGS sequence"/>
</dbReference>
<dbReference type="EMBL" id="JAHSTU010000002">
    <property type="protein sequence ID" value="MBV4520135.1"/>
    <property type="molecule type" value="Genomic_DNA"/>
</dbReference>
<evidence type="ECO:0000313" key="3">
    <source>
        <dbReference type="Proteomes" id="UP001049200"/>
    </source>
</evidence>
<evidence type="ECO:0000313" key="2">
    <source>
        <dbReference type="EMBL" id="MBV4520135.1"/>
    </source>
</evidence>
<proteinExistence type="predicted"/>
<evidence type="ECO:0000256" key="1">
    <source>
        <dbReference type="SAM" id="SignalP"/>
    </source>
</evidence>
<feature type="chain" id="PRO_5046504210" description="Fimbrial protein" evidence="1">
    <location>
        <begin position="19"/>
        <end position="410"/>
    </location>
</feature>